<feature type="domain" description="Inositol 1,4,5-trisphosphate/ryanodine receptor" evidence="8">
    <location>
        <begin position="215"/>
        <end position="420"/>
    </location>
</feature>
<dbReference type="KEGG" id="tet:TTHERM_00538860"/>
<evidence type="ECO:0000256" key="6">
    <source>
        <dbReference type="SAM" id="Phobius"/>
    </source>
</evidence>
<dbReference type="OrthoDB" id="294821at2759"/>
<dbReference type="SUPFAM" id="SSF82109">
    <property type="entry name" value="MIR domain"/>
    <property type="match status" value="2"/>
</dbReference>
<feature type="region of interest" description="Disordered" evidence="5">
    <location>
        <begin position="71"/>
        <end position="92"/>
    </location>
</feature>
<feature type="compositionally biased region" description="Basic and acidic residues" evidence="5">
    <location>
        <begin position="1366"/>
        <end position="1375"/>
    </location>
</feature>
<feature type="transmembrane region" description="Helical" evidence="6">
    <location>
        <begin position="3129"/>
        <end position="3156"/>
    </location>
</feature>
<dbReference type="GO" id="GO:0016020">
    <property type="term" value="C:membrane"/>
    <property type="evidence" value="ECO:0007669"/>
    <property type="project" value="UniProtKB-SubCell"/>
</dbReference>
<evidence type="ECO:0000256" key="3">
    <source>
        <dbReference type="ARBA" id="ARBA00022989"/>
    </source>
</evidence>
<evidence type="ECO:0000256" key="5">
    <source>
        <dbReference type="SAM" id="MobiDB-lite"/>
    </source>
</evidence>
<accession>I7MDI4</accession>
<gene>
    <name evidence="9" type="ORF">TTHERM_00538860</name>
</gene>
<dbReference type="RefSeq" id="XP_001007910.2">
    <property type="nucleotide sequence ID" value="XM_001007910.2"/>
</dbReference>
<evidence type="ECO:0000259" key="7">
    <source>
        <dbReference type="Pfam" id="PF00520"/>
    </source>
</evidence>
<dbReference type="PANTHER" id="PTHR45816">
    <property type="entry name" value="MIR DOMAIN-CONTAINING PROTEIN"/>
    <property type="match status" value="1"/>
</dbReference>
<feature type="transmembrane region" description="Helical" evidence="6">
    <location>
        <begin position="3031"/>
        <end position="3049"/>
    </location>
</feature>
<dbReference type="eggNOG" id="KOG3533">
    <property type="taxonomic scope" value="Eukaryota"/>
</dbReference>
<dbReference type="Pfam" id="PF00520">
    <property type="entry name" value="Ion_trans"/>
    <property type="match status" value="1"/>
</dbReference>
<organism evidence="9 10">
    <name type="scientific">Tetrahymena thermophila (strain SB210)</name>
    <dbReference type="NCBI Taxonomy" id="312017"/>
    <lineage>
        <taxon>Eukaryota</taxon>
        <taxon>Sar</taxon>
        <taxon>Alveolata</taxon>
        <taxon>Ciliophora</taxon>
        <taxon>Intramacronucleata</taxon>
        <taxon>Oligohymenophorea</taxon>
        <taxon>Hymenostomatida</taxon>
        <taxon>Tetrahymenina</taxon>
        <taxon>Tetrahymenidae</taxon>
        <taxon>Tetrahymena</taxon>
    </lineage>
</organism>
<dbReference type="InParanoid" id="I7MDI4"/>
<keyword evidence="3 6" id="KW-1133">Transmembrane helix</keyword>
<keyword evidence="2 6" id="KW-0812">Transmembrane</keyword>
<evidence type="ECO:0000313" key="9">
    <source>
        <dbReference type="EMBL" id="EAR87665.2"/>
    </source>
</evidence>
<evidence type="ECO:0000313" key="10">
    <source>
        <dbReference type="Proteomes" id="UP000009168"/>
    </source>
</evidence>
<comment type="subcellular location">
    <subcellularLocation>
        <location evidence="1">Membrane</location>
        <topology evidence="1">Multi-pass membrane protein</topology>
    </subcellularLocation>
</comment>
<dbReference type="GO" id="GO:0005216">
    <property type="term" value="F:monoatomic ion channel activity"/>
    <property type="evidence" value="ECO:0007669"/>
    <property type="project" value="InterPro"/>
</dbReference>
<dbReference type="InterPro" id="IPR005821">
    <property type="entry name" value="Ion_trans_dom"/>
</dbReference>
<keyword evidence="10" id="KW-1185">Reference proteome</keyword>
<feature type="compositionally biased region" description="Low complexity" evidence="5">
    <location>
        <begin position="1345"/>
        <end position="1358"/>
    </location>
</feature>
<dbReference type="Pfam" id="PF08709">
    <property type="entry name" value="Ins145_P3_rec"/>
    <property type="match status" value="1"/>
</dbReference>
<evidence type="ECO:0000259" key="8">
    <source>
        <dbReference type="Pfam" id="PF08709"/>
    </source>
</evidence>
<dbReference type="GeneID" id="7839131"/>
<evidence type="ECO:0000256" key="4">
    <source>
        <dbReference type="ARBA" id="ARBA00023136"/>
    </source>
</evidence>
<dbReference type="InterPro" id="IPR014821">
    <property type="entry name" value="Ins145_P3_rcpt"/>
</dbReference>
<dbReference type="InterPro" id="IPR035910">
    <property type="entry name" value="RyR/IP3R_RIH_dom_sf"/>
</dbReference>
<feature type="transmembrane region" description="Helical" evidence="6">
    <location>
        <begin position="3177"/>
        <end position="3199"/>
    </location>
</feature>
<feature type="domain" description="Ion transport" evidence="7">
    <location>
        <begin position="3032"/>
        <end position="3286"/>
    </location>
</feature>
<dbReference type="InterPro" id="IPR015925">
    <property type="entry name" value="Ryanodine_IP3_receptor"/>
</dbReference>
<evidence type="ECO:0000256" key="1">
    <source>
        <dbReference type="ARBA" id="ARBA00004141"/>
    </source>
</evidence>
<dbReference type="Proteomes" id="UP000009168">
    <property type="component" value="Unassembled WGS sequence"/>
</dbReference>
<keyword evidence="4 6" id="KW-0472">Membrane</keyword>
<reference evidence="10" key="1">
    <citation type="journal article" date="2006" name="PLoS Biol.">
        <title>Macronuclear genome sequence of the ciliate Tetrahymena thermophila, a model eukaryote.</title>
        <authorList>
            <person name="Eisen J.A."/>
            <person name="Coyne R.S."/>
            <person name="Wu M."/>
            <person name="Wu D."/>
            <person name="Thiagarajan M."/>
            <person name="Wortman J.R."/>
            <person name="Badger J.H."/>
            <person name="Ren Q."/>
            <person name="Amedeo P."/>
            <person name="Jones K.M."/>
            <person name="Tallon L.J."/>
            <person name="Delcher A.L."/>
            <person name="Salzberg S.L."/>
            <person name="Silva J.C."/>
            <person name="Haas B.J."/>
            <person name="Majoros W.H."/>
            <person name="Farzad M."/>
            <person name="Carlton J.M."/>
            <person name="Smith R.K. Jr."/>
            <person name="Garg J."/>
            <person name="Pearlman R.E."/>
            <person name="Karrer K.M."/>
            <person name="Sun L."/>
            <person name="Manning G."/>
            <person name="Elde N.C."/>
            <person name="Turkewitz A.P."/>
            <person name="Asai D.J."/>
            <person name="Wilkes D.E."/>
            <person name="Wang Y."/>
            <person name="Cai H."/>
            <person name="Collins K."/>
            <person name="Stewart B.A."/>
            <person name="Lee S.R."/>
            <person name="Wilamowska K."/>
            <person name="Weinberg Z."/>
            <person name="Ruzzo W.L."/>
            <person name="Wloga D."/>
            <person name="Gaertig J."/>
            <person name="Frankel J."/>
            <person name="Tsao C.-C."/>
            <person name="Gorovsky M.A."/>
            <person name="Keeling P.J."/>
            <person name="Waller R.F."/>
            <person name="Patron N.J."/>
            <person name="Cherry J.M."/>
            <person name="Stover N.A."/>
            <person name="Krieger C.J."/>
            <person name="del Toro C."/>
            <person name="Ryder H.F."/>
            <person name="Williamson S.C."/>
            <person name="Barbeau R.A."/>
            <person name="Hamilton E.P."/>
            <person name="Orias E."/>
        </authorList>
    </citation>
    <scope>NUCLEOTIDE SEQUENCE [LARGE SCALE GENOMIC DNA]</scope>
    <source>
        <strain evidence="10">SB210</strain>
    </source>
</reference>
<sequence>MDETSQSIGWMYRTQIESGFKQLDYLLKRYYVKSLFSGQDQYEENKQEENELQTQKIQSTIKEEVYNDSKNISDQIKTPRGLGNTETKSPQNIQSQFSYKTSKLSSIQPQLIQNYINEQQSDMMDQIIDEPPEVIQVVENQKNITKSLSKFRQLNLDSVQSQQSPNIFVNNYNNQEIKELQSTEKAFKTLQFNDIVYLKFKHESKKETNSEELKSFLVITNTRNQLECISEQVESLDNPIANFRRCLFQVLNPRQALEIKKHNQYNAVQKKVQRQSLLSLELSNQDENNFQRNKKLQMFEQQLNVKNDTHEDDGDLLVYGKQVMLYHQYSKMFLTFNPQKPAKKNGCIQCTLEKFPNQFSIFRMLPNDYSRRVGDKIFDSDVINIQEIKNSQFFLNVSLTNKMIKDPQQGNIGFLQNNVSIQPSPFRGRQQNRIHINASEEQTKFKVKCYISRESLEQTKDQAEEGIAFKTGDIIKIQHLDSGAFLSVSEKKLSRFILTKNCRIQHSHDEVYSGLSDQIFTLRFLDQNKVSSPENFEAIYDSENTNSSYSFWEIQRKDHFTGGDLYSEECFRLKNLATGLFLSRDKGMPTKFSLIWNGKDQDCYFYVKKDKTNNEKKKIYLQDTFKIYNQERKYIHVASNPEKGKITLSLQPKISGVSLPYLHAFTTTDKKVVDFLEQSLQIYNTLLQFHYFLQCFAINDKLKGNEETVYSYQEAVHQQKKLESEYQYVLRALNELEILLMKESVDSLQVFQMKQQFLREQKVLELLILIVKLIDVMSHGNRSQQGQKDKSKLIKMNRSVGYKINEKSPQYIVNKHLCQLPVKIFNILYLGSKQNANWSSYIFENDDFFSGQLRYYPKEVGSLLKEAIKNLFNLKGEGAQGDEIVEWVKLLEPLDESKSNILDQTFYIDFISLAMIDPQQKPLQIYQNKCSTELFSKGKGGQSKAIIQFHQDFTNGTYISFYHETPLNEFINSNAPLNNIGVEINKRDKMAFSLEKMSKDAEKNKSIAPYLNYVSSVLTLLANLCNGRNKKSLTQIKNTLGINETHIFNALKSTDINISIRTSYFQIYEVIFLDDEPFLTLEKSQNRSYIWKDIEKRFLSRKTAEIFKQLSDQSDVIKSTQNFDQNILPILEEFWERGMPELEIQALNKYQFNNLTLEQQQEKQQNAKILLRFVLVVLQVTRIAMDLGQLTTEKIDQIVNQAIQILNAFINFSKFKSIFQQEHWLKKFFNKIQNYGDLDQELEAIIIEVSNLIRLYLKIKQNLQINQLLKQFYQEYTSQKSRKKFRELQEDFQQIIQDFTIVQKQINVPLKENKKRRVDFLNFIQQNEGQSQSIKDSAFNPYGRNNSNSLNANNSNNNMISQFNADKNEGDKKDNLDDDSLANKIENMMLTFLLSKEKSNISLAYDHVAETMQIAMNHAKFFCEEIQHVELIDGEDELSLYKQLDSNHSENQIVSPIKLEIQVNNLLFDEFNKAKALKNENSSAENILQINNLVDKIVGEFKNKRNNSNAVLLNKMQNILRNVRVHKSIANLLNLPSDEKVYHNMFECVISFLIIFCQDNHINKKEILPRFDDLLNLINYNVKAQKLIGLTLQSVCQSELEFKPYLQAIFQKLTSPGITKVGQTHIFEMLLAFLKKIDTPKFQVIQDTIQFQKKIKREGILIPENQSKILNLILQLNIIQPFLDQHKTPSDFLKHFKEGQKVKQDIYLYKSIMKLMSALSENNQLGIIQCQRILVYEDLKQLLLSAQSPFIIKKEVFKILFQIYIQQYEDQNNGFALVEMNELLQNVVLKDLSQFSRYIEGLVDPNNKYLFEDNKEKGVKLQQKLREFIKDLIEEKSVQSEQKQVLIRKSSNNKEDANIDIIASPKEYWDYLYSGSNWNFSKDGLLQILLDIYREIDKRKWLAFETSQENKRGSTDEENLTDHLLSIKIMCENIRFILKKIQNKFQIDLTEITYMFSECIILCSTKKHRTNMSNFKHQSQNLPSISLEKKLKETRTEDLDTYVKSFGQAKLNQINEQLEKHKNLFEKYQLLEQQIKDAPKEAINFTNDKVVSSQVASVVHTQKNKASKEELKNSIITYFLFLEKLRNLILLKYITIHQVYEIFDSNYNPLDQNEEFLKEELRFINQIENEVQLQPNPFLINEQEFIAKFVNLMKSVEIFGINDQTYIDYDDIYYFFNAFINIYPFQEVKDKMIQLGAQKEGIQTNIGMQQASKSNNQAQKMDKQVFLKKLSRYVEKNKSVYVKLQKQKNELIQLTENEKSFQQLQSLKKYTSIFERISEENCKEKPFKLFAQKIMNEILQSNDTDQGRKIKLYFEQFVSILKKKDSHYFRILQYFIKDLGIQQSKSVQQIQNSQKQSTTTLANALEQIGLQSKQSKEQKKQTNPQVYIKISQNLIWNQKLYYQILQTISDIHIEQQQQAANQNKNTFQSIFQQQAQTASMQQQQQDAFNNMENLHNRFSCQVKQYLSKREQNVSILLDCMEIINGLYHLNLKNSHAQILAILKKPSNIKITRNFLSFIKQSFSNYLQAIENLSNQDAQHYILYQEKKKDLQNQEEIVLQVLKVIQNSCELCNEEFQNFFRTQNIISSQSYVPLNILNEILYFMTNFTQLKCSYFNSFDQSSQGINCNIFQGQNLKYYLVINQCISTLKNLCNGTSPKNKELLLSNSHFLVQLNAIITESDLDLQSENLKDVRILQTVSNCIDLLLTIIVCSNNEKSLLGLITIMNIEKLIKLLNFVYHYKIKSRLEIIQQEQICTHKNSTTCSTSVCYKKCITYHDQLVMRLAFNIVIVIELILDKVNEEDLNMKMRMQEESSNLLGILLEMKKKEDFFEMEQTKLHSGLSVEAAQQNSQSVQKVSDKLSQSFGQKKLYKNQKTAKKISTKKSTTLHNLIYNEIKDDQSSKQDEIDAFYQDQLVHDMGVQREVNPSGKINYYKKERLYLIESLSFYLQFVGSVEIVQENQISKLFFRIPLLSSYLTHNIRKNLIQKAVNYSDKNRLKLLMRYSEYFQHEMRFCQNLSKYSLIIQAVEYRNALNIFIFLLIVAINLIFLFKMQIKPDGSTSLSTSQDVIFQVLKLIHLILTFANMLIVTIERYPVVTYQKYIELKQNYRNNIISTILRHKLVSFIFDFDFIYYLIYLILAIVALDQIVIYSVLLIDIVKLSEDLTQIIKITKLNLNKLIKTTLLCFLIIFIYSLIGAIVFPNHFSDAESFGPVNAAVSTLDFYFFFSTSLLEGILNPQGINEALTIPGVSSNVYWDRFFYDISFWIIINFLFMDLMLGQIIDSYAQFRYFQRKYEKNIKRKCFICSLTVEDLEAKTLDWEQHIKYEHNLNNYLNYIIYIKSKPLDECDGIEKYVKESISKEITDFFPQRTSLSQERLEIKY</sequence>
<evidence type="ECO:0000256" key="2">
    <source>
        <dbReference type="ARBA" id="ARBA00022692"/>
    </source>
</evidence>
<dbReference type="GO" id="GO:0006816">
    <property type="term" value="P:calcium ion transport"/>
    <property type="evidence" value="ECO:0007669"/>
    <property type="project" value="InterPro"/>
</dbReference>
<dbReference type="PANTHER" id="PTHR45816:SF4">
    <property type="entry name" value="RYR_IP3R HOMOLOGY ASSOCIATED DOMAIN-CONTAINING PROTEIN"/>
    <property type="match status" value="1"/>
</dbReference>
<dbReference type="Gene3D" id="2.80.10.50">
    <property type="match status" value="2"/>
</dbReference>
<name>I7MDI4_TETTS</name>
<dbReference type="EMBL" id="GG662849">
    <property type="protein sequence ID" value="EAR87665.2"/>
    <property type="molecule type" value="Genomic_DNA"/>
</dbReference>
<feature type="transmembrane region" description="Helical" evidence="6">
    <location>
        <begin position="3070"/>
        <end position="3089"/>
    </location>
</feature>
<dbReference type="Gene3D" id="1.10.287.70">
    <property type="match status" value="1"/>
</dbReference>
<dbReference type="SUPFAM" id="SSF100909">
    <property type="entry name" value="IP3 receptor type 1 binding core, domain 2"/>
    <property type="match status" value="1"/>
</dbReference>
<protein>
    <submittedName>
        <fullName evidence="9">MIR domain protein</fullName>
    </submittedName>
</protein>
<feature type="transmembrane region" description="Helical" evidence="6">
    <location>
        <begin position="3261"/>
        <end position="3284"/>
    </location>
</feature>
<feature type="region of interest" description="Disordered" evidence="5">
    <location>
        <begin position="1332"/>
        <end position="1378"/>
    </location>
</feature>
<dbReference type="InterPro" id="IPR036300">
    <property type="entry name" value="MIR_dom_sf"/>
</dbReference>
<proteinExistence type="predicted"/>